<reference evidence="4" key="1">
    <citation type="submission" date="2022-10" db="EMBL/GenBank/DDBJ databases">
        <authorList>
            <person name="Chen Y."/>
            <person name="Dougan E. K."/>
            <person name="Chan C."/>
            <person name="Rhodes N."/>
            <person name="Thang M."/>
        </authorList>
    </citation>
    <scope>NUCLEOTIDE SEQUENCE</scope>
</reference>
<name>A0A9P1CM47_9DINO</name>
<dbReference type="Pfam" id="PF02230">
    <property type="entry name" value="Abhydrolase_2"/>
    <property type="match status" value="1"/>
</dbReference>
<dbReference type="AlphaFoldDB" id="A0A9P1CM47"/>
<dbReference type="PANTHER" id="PTHR10655:SF17">
    <property type="entry name" value="LYSOPHOSPHOLIPASE-LIKE PROTEIN 1"/>
    <property type="match status" value="1"/>
</dbReference>
<organism evidence="4">
    <name type="scientific">Cladocopium goreaui</name>
    <dbReference type="NCBI Taxonomy" id="2562237"/>
    <lineage>
        <taxon>Eukaryota</taxon>
        <taxon>Sar</taxon>
        <taxon>Alveolata</taxon>
        <taxon>Dinophyceae</taxon>
        <taxon>Suessiales</taxon>
        <taxon>Symbiodiniaceae</taxon>
        <taxon>Cladocopium</taxon>
    </lineage>
</organism>
<dbReference type="InterPro" id="IPR050565">
    <property type="entry name" value="LYPA1-2/EST-like"/>
</dbReference>
<protein>
    <submittedName>
        <fullName evidence="5">Acyl-protein thioesterase 1 (Palmitoyl-protei n hydrolase)</fullName>
    </submittedName>
</protein>
<evidence type="ECO:0000313" key="5">
    <source>
        <dbReference type="EMBL" id="CAL4781237.1"/>
    </source>
</evidence>
<evidence type="ECO:0000256" key="2">
    <source>
        <dbReference type="ARBA" id="ARBA00022801"/>
    </source>
</evidence>
<comment type="caution">
    <text evidence="4">The sequence shown here is derived from an EMBL/GenBank/DDBJ whole genome shotgun (WGS) entry which is preliminary data.</text>
</comment>
<proteinExistence type="inferred from homology"/>
<dbReference type="GO" id="GO:0016787">
    <property type="term" value="F:hydrolase activity"/>
    <property type="evidence" value="ECO:0007669"/>
    <property type="project" value="UniProtKB-KW"/>
</dbReference>
<accession>A0A9P1CM47</accession>
<dbReference type="InterPro" id="IPR003140">
    <property type="entry name" value="PLipase/COase/thioEstase"/>
</dbReference>
<dbReference type="PANTHER" id="PTHR10655">
    <property type="entry name" value="LYSOPHOSPHOLIPASE-RELATED"/>
    <property type="match status" value="1"/>
</dbReference>
<dbReference type="InterPro" id="IPR029058">
    <property type="entry name" value="AB_hydrolase_fold"/>
</dbReference>
<dbReference type="EMBL" id="CAMXCT030001890">
    <property type="protein sequence ID" value="CAL4781237.1"/>
    <property type="molecule type" value="Genomic_DNA"/>
</dbReference>
<dbReference type="Gene3D" id="3.40.50.1820">
    <property type="entry name" value="alpha/beta hydrolase"/>
    <property type="match status" value="1"/>
</dbReference>
<evidence type="ECO:0000313" key="4">
    <source>
        <dbReference type="EMBL" id="CAI3993925.1"/>
    </source>
</evidence>
<comment type="similarity">
    <text evidence="1">Belongs to the AB hydrolase superfamily. AB hydrolase 2 family.</text>
</comment>
<evidence type="ECO:0000259" key="3">
    <source>
        <dbReference type="Pfam" id="PF02230"/>
    </source>
</evidence>
<evidence type="ECO:0000256" key="1">
    <source>
        <dbReference type="ARBA" id="ARBA00006499"/>
    </source>
</evidence>
<keyword evidence="6" id="KW-1185">Reference proteome</keyword>
<dbReference type="OrthoDB" id="440838at2759"/>
<gene>
    <name evidence="4" type="ORF">C1SCF055_LOCUS20625</name>
</gene>
<dbReference type="EMBL" id="CAMXCT010001890">
    <property type="protein sequence ID" value="CAI3993925.1"/>
    <property type="molecule type" value="Genomic_DNA"/>
</dbReference>
<sequence>MAGSDWDLQVPLLASPPMSITTRRPLVLAPKVDCEGAVLWLHGFDDNSAGWSQLLPRRLSWCWVHLRAPKVAQSFFGGRKMAAWGDFLSAARIEVGSEDHECSDERGIYATCSRLVQQELDRVQQKYRLDSTRVILAGYSQGAACALQSVAEYPKPLAGCIAISGWLLPAARIPAATRSFWLFHGREDVQVSVNCSSFAAEKLRSLAADTGIHNWERQ</sequence>
<feature type="domain" description="Phospholipase/carboxylesterase/thioesterase" evidence="3">
    <location>
        <begin position="27"/>
        <end position="209"/>
    </location>
</feature>
<dbReference type="SUPFAM" id="SSF53474">
    <property type="entry name" value="alpha/beta-Hydrolases"/>
    <property type="match status" value="1"/>
</dbReference>
<evidence type="ECO:0000313" key="6">
    <source>
        <dbReference type="Proteomes" id="UP001152797"/>
    </source>
</evidence>
<reference evidence="5 6" key="2">
    <citation type="submission" date="2024-05" db="EMBL/GenBank/DDBJ databases">
        <authorList>
            <person name="Chen Y."/>
            <person name="Shah S."/>
            <person name="Dougan E. K."/>
            <person name="Thang M."/>
            <person name="Chan C."/>
        </authorList>
    </citation>
    <scope>NUCLEOTIDE SEQUENCE [LARGE SCALE GENOMIC DNA]</scope>
</reference>
<dbReference type="Proteomes" id="UP001152797">
    <property type="component" value="Unassembled WGS sequence"/>
</dbReference>
<keyword evidence="2 5" id="KW-0378">Hydrolase</keyword>
<dbReference type="EMBL" id="CAMXCT020001890">
    <property type="protein sequence ID" value="CAL1147300.1"/>
    <property type="molecule type" value="Genomic_DNA"/>
</dbReference>